<dbReference type="EMBL" id="ADMG01000022">
    <property type="protein sequence ID" value="EKB31521.1"/>
    <property type="molecule type" value="Genomic_DNA"/>
</dbReference>
<evidence type="ECO:0000256" key="1">
    <source>
        <dbReference type="ARBA" id="ARBA00022630"/>
    </source>
</evidence>
<dbReference type="PANTHER" id="PTHR32332">
    <property type="entry name" value="2-NITROPROPANE DIOXYGENASE"/>
    <property type="match status" value="1"/>
</dbReference>
<dbReference type="PATRIC" id="fig|742823.3.peg.862"/>
<dbReference type="RefSeq" id="WP_005434481.1">
    <property type="nucleotide sequence ID" value="NZ_JH815515.1"/>
</dbReference>
<dbReference type="Pfam" id="PF03060">
    <property type="entry name" value="NMO"/>
    <property type="match status" value="1"/>
</dbReference>
<dbReference type="Gene3D" id="3.20.20.70">
    <property type="entry name" value="Aldolase class I"/>
    <property type="match status" value="1"/>
</dbReference>
<reference evidence="4 5" key="1">
    <citation type="submission" date="2012-05" db="EMBL/GenBank/DDBJ databases">
        <title>The Genome Sequence of Sutterella wadsworthensis 2_1_59BFAA.</title>
        <authorList>
            <consortium name="The Broad Institute Genome Sequencing Platform"/>
            <person name="Earl A."/>
            <person name="Ward D."/>
            <person name="Feldgarden M."/>
            <person name="Gevers D."/>
            <person name="Daigneault M."/>
            <person name="Strauss J."/>
            <person name="Allen-Vercoe E."/>
            <person name="Walker B."/>
            <person name="Young S.K."/>
            <person name="Zeng Q."/>
            <person name="Gargeya S."/>
            <person name="Fitzgerald M."/>
            <person name="Haas B."/>
            <person name="Abouelleil A."/>
            <person name="Alvarado L."/>
            <person name="Arachchi H.M."/>
            <person name="Berlin A.M."/>
            <person name="Chapman S.B."/>
            <person name="Goldberg J."/>
            <person name="Griggs A."/>
            <person name="Gujja S."/>
            <person name="Hansen M."/>
            <person name="Howarth C."/>
            <person name="Imamovic A."/>
            <person name="Larimer J."/>
            <person name="McCowen C."/>
            <person name="Montmayeur A."/>
            <person name="Murphy C."/>
            <person name="Neiman D."/>
            <person name="Pearson M."/>
            <person name="Priest M."/>
            <person name="Roberts A."/>
            <person name="Saif S."/>
            <person name="Shea T."/>
            <person name="Sisk P."/>
            <person name="Sykes S."/>
            <person name="Wortman J."/>
            <person name="Nusbaum C."/>
            <person name="Birren B."/>
        </authorList>
    </citation>
    <scope>NUCLEOTIDE SEQUENCE [LARGE SCALE GENOMIC DNA]</scope>
    <source>
        <strain evidence="4 5">2_1_59BFAA</strain>
    </source>
</reference>
<dbReference type="InterPro" id="IPR013785">
    <property type="entry name" value="Aldolase_TIM"/>
</dbReference>
<keyword evidence="5" id="KW-1185">Reference proteome</keyword>
<organism evidence="4 5">
    <name type="scientific">Sutterella wadsworthensis 2_1_59BFAA</name>
    <dbReference type="NCBI Taxonomy" id="742823"/>
    <lineage>
        <taxon>Bacteria</taxon>
        <taxon>Pseudomonadati</taxon>
        <taxon>Pseudomonadota</taxon>
        <taxon>Betaproteobacteria</taxon>
        <taxon>Burkholderiales</taxon>
        <taxon>Sutterellaceae</taxon>
        <taxon>Sutterella</taxon>
    </lineage>
</organism>
<keyword evidence="2" id="KW-0288">FMN</keyword>
<evidence type="ECO:0000256" key="2">
    <source>
        <dbReference type="ARBA" id="ARBA00022643"/>
    </source>
</evidence>
<dbReference type="CDD" id="cd04730">
    <property type="entry name" value="NPD_like"/>
    <property type="match status" value="1"/>
</dbReference>
<dbReference type="OrthoDB" id="9778912at2"/>
<evidence type="ECO:0000256" key="3">
    <source>
        <dbReference type="ARBA" id="ARBA00023002"/>
    </source>
</evidence>
<dbReference type="InterPro" id="IPR004136">
    <property type="entry name" value="NMO"/>
</dbReference>
<evidence type="ECO:0000313" key="5">
    <source>
        <dbReference type="Proteomes" id="UP000005835"/>
    </source>
</evidence>
<name>K1JMT5_9BURK</name>
<sequence length="422" mass="45319">MKSLEDLRLDDFRLELKGRSLVPIMQGGMGVNISTAEMAQAVAARGGIGHVSDAMVPDLADRLFGTGFTRMKALACKALERTTGEAGFHFPVEKIREAAKLYLGRVMEGRTGEGRIHVNIMEKLTMNASLETLRARLLGALDAGVDGISLSAGLHAGSFALMSGHPRFRDACLGVVVSSRRALNLFMRKSAKTGRLPDYVVVEGPLAGGHLGFGADWQRFSLADIVRDVKGWLHENALRIPVIAAGGVFTGTDGVRMITEAGADGIQAATRFAVTRESGLPDAVKQRYFDARAEDIEVNGISPTGYPMRMLKSSPAINAALKPQCAAYGYMLDHGGCAYLRAWREAEAAGTAQDGIREKTCLCAQMRSSRVWTLGANGARLAEAGKRDASGRWVLPSTAEVFDDYRFGVADEVHARRDGCGS</sequence>
<keyword evidence="1" id="KW-0285">Flavoprotein</keyword>
<dbReference type="AlphaFoldDB" id="K1JMT5"/>
<dbReference type="GO" id="GO:0018580">
    <property type="term" value="F:nitronate monooxygenase activity"/>
    <property type="evidence" value="ECO:0007669"/>
    <property type="project" value="InterPro"/>
</dbReference>
<comment type="caution">
    <text evidence="4">The sequence shown here is derived from an EMBL/GenBank/DDBJ whole genome shotgun (WGS) entry which is preliminary data.</text>
</comment>
<dbReference type="eggNOG" id="COG2070">
    <property type="taxonomic scope" value="Bacteria"/>
</dbReference>
<dbReference type="HOGENOM" id="CLU_605374_0_0_4"/>
<protein>
    <submittedName>
        <fullName evidence="4">Uncharacterized protein</fullName>
    </submittedName>
</protein>
<accession>K1JMT5</accession>
<dbReference type="Proteomes" id="UP000005835">
    <property type="component" value="Unassembled WGS sequence"/>
</dbReference>
<gene>
    <name evidence="4" type="ORF">HMPREF9465_00856</name>
</gene>
<evidence type="ECO:0000313" key="4">
    <source>
        <dbReference type="EMBL" id="EKB31521.1"/>
    </source>
</evidence>
<proteinExistence type="predicted"/>
<keyword evidence="3" id="KW-0560">Oxidoreductase</keyword>
<dbReference type="PANTHER" id="PTHR32332:SF18">
    <property type="entry name" value="2-NITROPROPANE DIOXYGENASE"/>
    <property type="match status" value="1"/>
</dbReference>
<dbReference type="STRING" id="742823.HMPREF9465_00856"/>
<dbReference type="SUPFAM" id="SSF51412">
    <property type="entry name" value="Inosine monophosphate dehydrogenase (IMPDH)"/>
    <property type="match status" value="1"/>
</dbReference>